<evidence type="ECO:0000313" key="6">
    <source>
        <dbReference type="EMBL" id="JAS32613.1"/>
    </source>
</evidence>
<dbReference type="PRINTS" id="PR00846">
    <property type="entry name" value="GLHYDRLASE56"/>
</dbReference>
<dbReference type="SUPFAM" id="SSF51445">
    <property type="entry name" value="(Trans)glycosidases"/>
    <property type="match status" value="1"/>
</dbReference>
<dbReference type="Pfam" id="PF01630">
    <property type="entry name" value="Glyco_hydro_56"/>
    <property type="match status" value="1"/>
</dbReference>
<feature type="disulfide bond" evidence="4">
    <location>
        <begin position="239"/>
        <end position="248"/>
    </location>
</feature>
<dbReference type="GO" id="GO:0004415">
    <property type="term" value="F:hyalurononglucosaminidase activity"/>
    <property type="evidence" value="ECO:0007669"/>
    <property type="project" value="UniProtKB-UniRule"/>
</dbReference>
<dbReference type="GO" id="GO:0030214">
    <property type="term" value="P:hyaluronan catabolic process"/>
    <property type="evidence" value="ECO:0007669"/>
    <property type="project" value="TreeGrafter"/>
</dbReference>
<dbReference type="Gene3D" id="3.20.20.70">
    <property type="entry name" value="Aldolase class I"/>
    <property type="match status" value="1"/>
</dbReference>
<organism evidence="6">
    <name type="scientific">Clastoptera arizonana</name>
    <name type="common">Arizona spittle bug</name>
    <dbReference type="NCBI Taxonomy" id="38151"/>
    <lineage>
        <taxon>Eukaryota</taxon>
        <taxon>Metazoa</taxon>
        <taxon>Ecdysozoa</taxon>
        <taxon>Arthropoda</taxon>
        <taxon>Hexapoda</taxon>
        <taxon>Insecta</taxon>
        <taxon>Pterygota</taxon>
        <taxon>Neoptera</taxon>
        <taxon>Paraneoptera</taxon>
        <taxon>Hemiptera</taxon>
        <taxon>Auchenorrhyncha</taxon>
        <taxon>Cercopoidea</taxon>
        <taxon>Clastopteridae</taxon>
        <taxon>Clastoptera</taxon>
    </lineage>
</organism>
<accession>A0A1B6E3U3</accession>
<feature type="disulfide bond" evidence="4">
    <location>
        <begin position="63"/>
        <end position="359"/>
    </location>
</feature>
<feature type="non-terminal residue" evidence="6">
    <location>
        <position position="1"/>
    </location>
</feature>
<comment type="similarity">
    <text evidence="1 5">Belongs to the glycosyl hydrolase 56 family.</text>
</comment>
<sequence length="379" mass="43921">IFFRWGLWYKNRLSSCKRHSGFNAKMERLTLCKSFLVAILAAIIYPNQVLGYDVYWNVPTELCKKRHNITFDFVSDYGIKINKNDNFKGDKVTILYSPGLWPEVKGYVYDRSLQVPDMSGLKVINGGLPQTSSKMQHLEAFKQAVNISIPNRRYDGLIIIDMEHFGATWNQNFNNMEIYRILSRKKVRDEHPTWSLAEVEAQAILEYERATTSLLIGTLKFGKVLRPYAKWGYYQYPECFNVVGEDFCSEAVQYENDQMIQFWRTSDAVFPSLYLPDEGTYEEKALRTKGRVQEALRVFEKINKTNGLVLPYITYSFYFNSGFIDDMDMENLIAVPKKAGADGVVIWGSSFDIDTKKKCLDFQDYVKNTIGPISKKYIE</sequence>
<dbReference type="PANTHER" id="PTHR11769">
    <property type="entry name" value="HYALURONIDASE"/>
    <property type="match status" value="1"/>
</dbReference>
<evidence type="ECO:0000256" key="4">
    <source>
        <dbReference type="PIRSR" id="PIRSR038193-3"/>
    </source>
</evidence>
<dbReference type="InterPro" id="IPR018155">
    <property type="entry name" value="Hyaluronidase"/>
</dbReference>
<evidence type="ECO:0000256" key="3">
    <source>
        <dbReference type="PIRSR" id="PIRSR038193-1"/>
    </source>
</evidence>
<dbReference type="InterPro" id="IPR013785">
    <property type="entry name" value="Aldolase_TIM"/>
</dbReference>
<keyword evidence="5" id="KW-0378">Hydrolase</keyword>
<name>A0A1B6E3U3_9HEMI</name>
<evidence type="ECO:0000256" key="2">
    <source>
        <dbReference type="ARBA" id="ARBA00023157"/>
    </source>
</evidence>
<dbReference type="EMBL" id="GEDC01004685">
    <property type="protein sequence ID" value="JAS32613.1"/>
    <property type="molecule type" value="Transcribed_RNA"/>
</dbReference>
<keyword evidence="2 4" id="KW-1015">Disulfide bond</keyword>
<dbReference type="PIRSF" id="PIRSF038193">
    <property type="entry name" value="Hyaluronidase"/>
    <property type="match status" value="1"/>
</dbReference>
<dbReference type="InterPro" id="IPR017853">
    <property type="entry name" value="GH"/>
</dbReference>
<dbReference type="EC" id="3.2.1.35" evidence="5"/>
<comment type="catalytic activity">
    <reaction evidence="5">
        <text>Random hydrolysis of (1-&gt;4)-linkages between N-acetyl-beta-D-glucosamine and D-glucuronate residues in hyaluronate.</text>
        <dbReference type="EC" id="3.2.1.35"/>
    </reaction>
</comment>
<gene>
    <name evidence="6" type="ORF">g.5834</name>
</gene>
<evidence type="ECO:0000256" key="1">
    <source>
        <dbReference type="ARBA" id="ARBA00008871"/>
    </source>
</evidence>
<keyword evidence="5" id="KW-0326">Glycosidase</keyword>
<dbReference type="GO" id="GO:0005975">
    <property type="term" value="P:carbohydrate metabolic process"/>
    <property type="evidence" value="ECO:0007669"/>
    <property type="project" value="InterPro"/>
</dbReference>
<dbReference type="PANTHER" id="PTHR11769:SF35">
    <property type="entry name" value="HYALURONIDASE"/>
    <property type="match status" value="1"/>
</dbReference>
<reference evidence="6" key="1">
    <citation type="submission" date="2015-12" db="EMBL/GenBank/DDBJ databases">
        <title>De novo transcriptome assembly of four potential Pierce s Disease insect vectors from Arizona vineyards.</title>
        <authorList>
            <person name="Tassone E.E."/>
        </authorList>
    </citation>
    <scope>NUCLEOTIDE SEQUENCE</scope>
</reference>
<proteinExistence type="inferred from homology"/>
<feature type="active site" description="Proton donor" evidence="3">
    <location>
        <position position="163"/>
    </location>
</feature>
<protein>
    <recommendedName>
        <fullName evidence="5">Hyaluronidase</fullName>
        <ecNumber evidence="5">3.2.1.35</ecNumber>
    </recommendedName>
</protein>
<evidence type="ECO:0000256" key="5">
    <source>
        <dbReference type="RuleBase" id="RU610713"/>
    </source>
</evidence>
<dbReference type="AlphaFoldDB" id="A0A1B6E3U3"/>